<reference evidence="3" key="1">
    <citation type="journal article" date="2019" name="Int. J. Syst. Evol. Microbiol.">
        <title>The Global Catalogue of Microorganisms (GCM) 10K type strain sequencing project: providing services to taxonomists for standard genome sequencing and annotation.</title>
        <authorList>
            <consortium name="The Broad Institute Genomics Platform"/>
            <consortium name="The Broad Institute Genome Sequencing Center for Infectious Disease"/>
            <person name="Wu L."/>
            <person name="Ma J."/>
        </authorList>
    </citation>
    <scope>NUCLEOTIDE SEQUENCE [LARGE SCALE GENOMIC DNA]</scope>
    <source>
        <strain evidence="3">CCUG 54356</strain>
    </source>
</reference>
<dbReference type="RefSeq" id="WP_230436591.1">
    <property type="nucleotide sequence ID" value="NZ_CP087715.1"/>
</dbReference>
<name>A0ABW3UCL5_9GAMM</name>
<comment type="caution">
    <text evidence="2">The sequence shown here is derived from an EMBL/GenBank/DDBJ whole genome shotgun (WGS) entry which is preliminary data.</text>
</comment>
<dbReference type="EMBL" id="JBHTLR010000016">
    <property type="protein sequence ID" value="MFD1217560.1"/>
    <property type="molecule type" value="Genomic_DNA"/>
</dbReference>
<keyword evidence="1" id="KW-0472">Membrane</keyword>
<keyword evidence="1" id="KW-0812">Transmembrane</keyword>
<proteinExistence type="predicted"/>
<gene>
    <name evidence="2" type="ORF">ACFQ2X_13175</name>
</gene>
<dbReference type="Proteomes" id="UP001597264">
    <property type="component" value="Unassembled WGS sequence"/>
</dbReference>
<evidence type="ECO:0000313" key="2">
    <source>
        <dbReference type="EMBL" id="MFD1217560.1"/>
    </source>
</evidence>
<protein>
    <submittedName>
        <fullName evidence="2">Uncharacterized protein</fullName>
    </submittedName>
</protein>
<organism evidence="2 3">
    <name type="scientific">Microbulbifer celer</name>
    <dbReference type="NCBI Taxonomy" id="435905"/>
    <lineage>
        <taxon>Bacteria</taxon>
        <taxon>Pseudomonadati</taxon>
        <taxon>Pseudomonadota</taxon>
        <taxon>Gammaproteobacteria</taxon>
        <taxon>Cellvibrionales</taxon>
        <taxon>Microbulbiferaceae</taxon>
        <taxon>Microbulbifer</taxon>
    </lineage>
</organism>
<feature type="transmembrane region" description="Helical" evidence="1">
    <location>
        <begin position="6"/>
        <end position="22"/>
    </location>
</feature>
<evidence type="ECO:0000256" key="1">
    <source>
        <dbReference type="SAM" id="Phobius"/>
    </source>
</evidence>
<accession>A0ABW3UCL5</accession>
<keyword evidence="1" id="KW-1133">Transmembrane helix</keyword>
<sequence>MWEKILIGFIGAIIALAIKEFIDCLKRRAKSKLIASMAVKHLELIKSDLIDHVVLDKNNATFGETQYCEVVVGDFLYDLITSNIDCFSSAKDVEKSTLFFHKYKVNMATVKARLDNSVQKSTTLKIETYRALVAALEDALSELSGIANA</sequence>
<keyword evidence="3" id="KW-1185">Reference proteome</keyword>
<evidence type="ECO:0000313" key="3">
    <source>
        <dbReference type="Proteomes" id="UP001597264"/>
    </source>
</evidence>